<sequence>MATFETEALVLKQFDLGEADRLITLYTKEKGKLKAVAKGARKGKKTRSGLVLPFSYHNFTLYQGRSLAKINHIESIAMNSKLRDDLDYMAYASVVSEYIERSGLEAEADQALFSLLAIILEKMAQAKKNELLFNFVIFKAKLLLLLGVKPEIENCTVCGKKVNLKKGAPLSVEEGGTICKNCFNQNEYYKSTVFSLSEMRVLYKIIFAEISQLKKARFSDQTLEKINKITEKFLVYHLELEPKSLSFLYTIRKMNN</sequence>
<dbReference type="STRING" id="572479.Hprae_0665"/>
<dbReference type="EMBL" id="CP002175">
    <property type="protein sequence ID" value="ADO76819.1"/>
    <property type="molecule type" value="Genomic_DNA"/>
</dbReference>
<comment type="function">
    <text evidence="7">Involved in DNA repair and RecF pathway recombination.</text>
</comment>
<dbReference type="RefSeq" id="WP_014552852.1">
    <property type="nucleotide sequence ID" value="NC_017455.1"/>
</dbReference>
<dbReference type="KEGG" id="hpk:Hprae_0665"/>
<evidence type="ECO:0000313" key="9">
    <source>
        <dbReference type="EMBL" id="ADO76819.1"/>
    </source>
</evidence>
<dbReference type="AlphaFoldDB" id="E3DQ68"/>
<evidence type="ECO:0000256" key="2">
    <source>
        <dbReference type="ARBA" id="ARBA00021310"/>
    </source>
</evidence>
<dbReference type="Gene3D" id="1.20.1440.120">
    <property type="entry name" value="Recombination protein O, C-terminal domain"/>
    <property type="match status" value="1"/>
</dbReference>
<dbReference type="Gene3D" id="2.40.50.140">
    <property type="entry name" value="Nucleic acid-binding proteins"/>
    <property type="match status" value="1"/>
</dbReference>
<dbReference type="InterPro" id="IPR022572">
    <property type="entry name" value="DNA_rep/recomb_RecO_N"/>
</dbReference>
<reference evidence="10" key="1">
    <citation type="submission" date="2010-10" db="EMBL/GenBank/DDBJ databases">
        <title>The complete genome of Halanaerobium praevalens DSM 2228.</title>
        <authorList>
            <consortium name="US DOE Joint Genome Institute (JGI-PGF)"/>
            <person name="Lucas S."/>
            <person name="Copeland A."/>
            <person name="Lapidus A."/>
            <person name="Glavina del Rio T."/>
            <person name="Dalin E."/>
            <person name="Tice H."/>
            <person name="Bruce D."/>
            <person name="Goodwin L."/>
            <person name="Pitluck S."/>
            <person name="Kyrpides N."/>
            <person name="Mavromatis K."/>
            <person name="Ivanova N."/>
            <person name="Ovchinnikova G."/>
            <person name="Chertkov O."/>
            <person name="Detter J.C."/>
            <person name="Han C."/>
            <person name="Larimer F."/>
            <person name="Land M."/>
            <person name="Hauser L."/>
            <person name="Markowitz V."/>
            <person name="Cheng J.-F."/>
            <person name="Hugenholtz P."/>
            <person name="Woyke T."/>
            <person name="Wu D."/>
            <person name="Tindall B."/>
            <person name="Pomrenke H.G."/>
            <person name="Brambilla E."/>
            <person name="Klenk H.-P."/>
            <person name="Eisen J.A."/>
        </authorList>
    </citation>
    <scope>NUCLEOTIDE SEQUENCE [LARGE SCALE GENOMIC DNA]</scope>
    <source>
        <strain evidence="10">ATCC 33744 / DSM 2228 / GSL</strain>
    </source>
</reference>
<gene>
    <name evidence="7" type="primary">recO</name>
    <name evidence="9" type="ordered locus">Hprae_0665</name>
</gene>
<proteinExistence type="inferred from homology"/>
<dbReference type="GO" id="GO:0006302">
    <property type="term" value="P:double-strand break repair"/>
    <property type="evidence" value="ECO:0007669"/>
    <property type="project" value="TreeGrafter"/>
</dbReference>
<keyword evidence="10" id="KW-1185">Reference proteome</keyword>
<dbReference type="Pfam" id="PF11967">
    <property type="entry name" value="RecO_N"/>
    <property type="match status" value="1"/>
</dbReference>
<comment type="similarity">
    <text evidence="1 7">Belongs to the RecO family.</text>
</comment>
<reference evidence="9 10" key="2">
    <citation type="journal article" date="2011" name="Stand. Genomic Sci.">
        <title>Complete genome sequence of the extremely halophilic Halanaerobium praevalens type strain (GSL).</title>
        <authorList>
            <person name="Ivanova N."/>
            <person name="Sikorski J."/>
            <person name="Chertkov O."/>
            <person name="Nolan M."/>
            <person name="Lucas S."/>
            <person name="Hammon N."/>
            <person name="Deshpande S."/>
            <person name="Cheng J.F."/>
            <person name="Tapia R."/>
            <person name="Han C."/>
            <person name="Goodwin L."/>
            <person name="Pitluck S."/>
            <person name="Huntemann M."/>
            <person name="Liolios K."/>
            <person name="Pagani I."/>
            <person name="Mavromatis K."/>
            <person name="Ovchinikova G."/>
            <person name="Pati A."/>
            <person name="Chen A."/>
            <person name="Palaniappan K."/>
            <person name="Land M."/>
            <person name="Hauser L."/>
            <person name="Brambilla E.M."/>
            <person name="Kannan K.P."/>
            <person name="Rohde M."/>
            <person name="Tindall B.J."/>
            <person name="Goker M."/>
            <person name="Detter J.C."/>
            <person name="Woyke T."/>
            <person name="Bristow J."/>
            <person name="Eisen J.A."/>
            <person name="Markowitz V."/>
            <person name="Hugenholtz P."/>
            <person name="Kyrpides N.C."/>
            <person name="Klenk H.P."/>
            <person name="Lapidus A."/>
        </authorList>
    </citation>
    <scope>NUCLEOTIDE SEQUENCE [LARGE SCALE GENOMIC DNA]</scope>
    <source>
        <strain evidence="10">ATCC 33744 / DSM 2228 / GSL</strain>
    </source>
</reference>
<organism evidence="9 10">
    <name type="scientific">Halanaerobium praevalens (strain ATCC 33744 / DSM 2228 / GSL)</name>
    <dbReference type="NCBI Taxonomy" id="572479"/>
    <lineage>
        <taxon>Bacteria</taxon>
        <taxon>Bacillati</taxon>
        <taxon>Bacillota</taxon>
        <taxon>Clostridia</taxon>
        <taxon>Halanaerobiales</taxon>
        <taxon>Halanaerobiaceae</taxon>
        <taxon>Halanaerobium</taxon>
    </lineage>
</organism>
<dbReference type="PANTHER" id="PTHR33991:SF1">
    <property type="entry name" value="DNA REPAIR PROTEIN RECO"/>
    <property type="match status" value="1"/>
</dbReference>
<evidence type="ECO:0000256" key="6">
    <source>
        <dbReference type="ARBA" id="ARBA00033409"/>
    </source>
</evidence>
<evidence type="ECO:0000256" key="5">
    <source>
        <dbReference type="ARBA" id="ARBA00023204"/>
    </source>
</evidence>
<dbReference type="HOGENOM" id="CLU_066632_4_0_9"/>
<evidence type="ECO:0000313" key="10">
    <source>
        <dbReference type="Proteomes" id="UP000006866"/>
    </source>
</evidence>
<dbReference type="GO" id="GO:0006310">
    <property type="term" value="P:DNA recombination"/>
    <property type="evidence" value="ECO:0007669"/>
    <property type="project" value="UniProtKB-UniRule"/>
</dbReference>
<dbReference type="InterPro" id="IPR012340">
    <property type="entry name" value="NA-bd_OB-fold"/>
</dbReference>
<evidence type="ECO:0000256" key="7">
    <source>
        <dbReference type="HAMAP-Rule" id="MF_00201"/>
    </source>
</evidence>
<keyword evidence="4 7" id="KW-0233">DNA recombination</keyword>
<evidence type="ECO:0000256" key="1">
    <source>
        <dbReference type="ARBA" id="ARBA00007452"/>
    </source>
</evidence>
<dbReference type="InterPro" id="IPR037278">
    <property type="entry name" value="ARFGAP/RecO"/>
</dbReference>
<dbReference type="SUPFAM" id="SSF50249">
    <property type="entry name" value="Nucleic acid-binding proteins"/>
    <property type="match status" value="1"/>
</dbReference>
<name>E3DQ68_HALPG</name>
<dbReference type="OrthoDB" id="9797083at2"/>
<dbReference type="PATRIC" id="fig|572479.3.peg.671"/>
<protein>
    <recommendedName>
        <fullName evidence="2 7">DNA repair protein RecO</fullName>
    </recommendedName>
    <alternativeName>
        <fullName evidence="6 7">Recombination protein O</fullName>
    </alternativeName>
</protein>
<dbReference type="GO" id="GO:0043590">
    <property type="term" value="C:bacterial nucleoid"/>
    <property type="evidence" value="ECO:0007669"/>
    <property type="project" value="TreeGrafter"/>
</dbReference>
<dbReference type="HAMAP" id="MF_00201">
    <property type="entry name" value="RecO"/>
    <property type="match status" value="1"/>
</dbReference>
<dbReference type="Proteomes" id="UP000006866">
    <property type="component" value="Chromosome"/>
</dbReference>
<dbReference type="Pfam" id="PF02565">
    <property type="entry name" value="RecO_C"/>
    <property type="match status" value="1"/>
</dbReference>
<accession>E3DQ68</accession>
<dbReference type="InterPro" id="IPR042242">
    <property type="entry name" value="RecO_C"/>
</dbReference>
<keyword evidence="3 7" id="KW-0227">DNA damage</keyword>
<dbReference type="PANTHER" id="PTHR33991">
    <property type="entry name" value="DNA REPAIR PROTEIN RECO"/>
    <property type="match status" value="1"/>
</dbReference>
<keyword evidence="5 7" id="KW-0234">DNA repair</keyword>
<evidence type="ECO:0000259" key="8">
    <source>
        <dbReference type="Pfam" id="PF11967"/>
    </source>
</evidence>
<dbReference type="eggNOG" id="COG1381">
    <property type="taxonomic scope" value="Bacteria"/>
</dbReference>
<dbReference type="SUPFAM" id="SSF57863">
    <property type="entry name" value="ArfGap/RecO-like zinc finger"/>
    <property type="match status" value="1"/>
</dbReference>
<dbReference type="InterPro" id="IPR003717">
    <property type="entry name" value="RecO"/>
</dbReference>
<evidence type="ECO:0000256" key="4">
    <source>
        <dbReference type="ARBA" id="ARBA00023172"/>
    </source>
</evidence>
<feature type="domain" description="DNA replication/recombination mediator RecO N-terminal" evidence="8">
    <location>
        <begin position="1"/>
        <end position="77"/>
    </location>
</feature>
<dbReference type="NCBIfam" id="TIGR00613">
    <property type="entry name" value="reco"/>
    <property type="match status" value="1"/>
</dbReference>
<evidence type="ECO:0000256" key="3">
    <source>
        <dbReference type="ARBA" id="ARBA00022763"/>
    </source>
</evidence>